<keyword evidence="2" id="KW-0547">Nucleotide-binding</keyword>
<dbReference type="GO" id="GO:0016787">
    <property type="term" value="F:hydrolase activity"/>
    <property type="evidence" value="ECO:0007669"/>
    <property type="project" value="UniProtKB-KW"/>
</dbReference>
<evidence type="ECO:0000313" key="9">
    <source>
        <dbReference type="EMBL" id="KAK4152977.1"/>
    </source>
</evidence>
<dbReference type="InterPro" id="IPR027417">
    <property type="entry name" value="P-loop_NTPase"/>
</dbReference>
<evidence type="ECO:0000313" key="10">
    <source>
        <dbReference type="Proteomes" id="UP001302745"/>
    </source>
</evidence>
<evidence type="ECO:0000256" key="4">
    <source>
        <dbReference type="ARBA" id="ARBA00022806"/>
    </source>
</evidence>
<evidence type="ECO:0000259" key="7">
    <source>
        <dbReference type="Pfam" id="PF13086"/>
    </source>
</evidence>
<evidence type="ECO:0000256" key="1">
    <source>
        <dbReference type="ARBA" id="ARBA00007913"/>
    </source>
</evidence>
<comment type="caution">
    <text evidence="9">The sequence shown here is derived from an EMBL/GenBank/DDBJ whole genome shotgun (WGS) entry which is preliminary data.</text>
</comment>
<dbReference type="InterPro" id="IPR047187">
    <property type="entry name" value="SF1_C_Upf1"/>
</dbReference>
<dbReference type="Pfam" id="PF13086">
    <property type="entry name" value="AAA_11"/>
    <property type="match status" value="1"/>
</dbReference>
<evidence type="ECO:0000259" key="8">
    <source>
        <dbReference type="Pfam" id="PF13087"/>
    </source>
</evidence>
<dbReference type="Gene3D" id="3.40.50.300">
    <property type="entry name" value="P-loop containing nucleotide triphosphate hydrolases"/>
    <property type="match status" value="2"/>
</dbReference>
<keyword evidence="5" id="KW-0067">ATP-binding</keyword>
<reference evidence="9" key="2">
    <citation type="submission" date="2023-05" db="EMBL/GenBank/DDBJ databases">
        <authorList>
            <consortium name="Lawrence Berkeley National Laboratory"/>
            <person name="Steindorff A."/>
            <person name="Hensen N."/>
            <person name="Bonometti L."/>
            <person name="Westerberg I."/>
            <person name="Brannstrom I.O."/>
            <person name="Guillou S."/>
            <person name="Cros-Aarteil S."/>
            <person name="Calhoun S."/>
            <person name="Haridas S."/>
            <person name="Kuo A."/>
            <person name="Mondo S."/>
            <person name="Pangilinan J."/>
            <person name="Riley R."/>
            <person name="Labutti K."/>
            <person name="Andreopoulos B."/>
            <person name="Lipzen A."/>
            <person name="Chen C."/>
            <person name="Yanf M."/>
            <person name="Daum C."/>
            <person name="Ng V."/>
            <person name="Clum A."/>
            <person name="Ohm R."/>
            <person name="Martin F."/>
            <person name="Silar P."/>
            <person name="Natvig D."/>
            <person name="Lalanne C."/>
            <person name="Gautier V."/>
            <person name="Ament-Velasquez S.L."/>
            <person name="Kruys A."/>
            <person name="Hutchinson M.I."/>
            <person name="Powell A.J."/>
            <person name="Barry K."/>
            <person name="Miller A.N."/>
            <person name="Grigoriev I.V."/>
            <person name="Debuchy R."/>
            <person name="Gladieux P."/>
            <person name="Thoren M.H."/>
            <person name="Johannesson H."/>
        </authorList>
    </citation>
    <scope>NUCLEOTIDE SEQUENCE</scope>
    <source>
        <strain evidence="9">CBS 538.74</strain>
    </source>
</reference>
<evidence type="ECO:0000256" key="6">
    <source>
        <dbReference type="SAM" id="MobiDB-lite"/>
    </source>
</evidence>
<name>A0AAN6ZW09_9PEZI</name>
<feature type="compositionally biased region" description="Basic and acidic residues" evidence="6">
    <location>
        <begin position="1037"/>
        <end position="1119"/>
    </location>
</feature>
<dbReference type="Proteomes" id="UP001302745">
    <property type="component" value="Unassembled WGS sequence"/>
</dbReference>
<feature type="region of interest" description="Disordered" evidence="6">
    <location>
        <begin position="138"/>
        <end position="204"/>
    </location>
</feature>
<dbReference type="GO" id="GO:0005524">
    <property type="term" value="F:ATP binding"/>
    <property type="evidence" value="ECO:0007669"/>
    <property type="project" value="UniProtKB-KW"/>
</dbReference>
<dbReference type="InterPro" id="IPR050534">
    <property type="entry name" value="Coronavir_polyprotein_1ab"/>
</dbReference>
<accession>A0AAN6ZW09</accession>
<comment type="similarity">
    <text evidence="1">Belongs to the DNA2/NAM7 helicase family.</text>
</comment>
<keyword evidence="3 9" id="KW-0378">Hydrolase</keyword>
<proteinExistence type="inferred from homology"/>
<dbReference type="AlphaFoldDB" id="A0AAN6ZW09"/>
<keyword evidence="10" id="KW-1185">Reference proteome</keyword>
<dbReference type="GO" id="GO:0043139">
    <property type="term" value="F:5'-3' DNA helicase activity"/>
    <property type="evidence" value="ECO:0007669"/>
    <property type="project" value="TreeGrafter"/>
</dbReference>
<dbReference type="PANTHER" id="PTHR43788">
    <property type="entry name" value="DNA2/NAM7 HELICASE FAMILY MEMBER"/>
    <property type="match status" value="1"/>
</dbReference>
<dbReference type="EMBL" id="MU856955">
    <property type="protein sequence ID" value="KAK4152977.1"/>
    <property type="molecule type" value="Genomic_DNA"/>
</dbReference>
<feature type="domain" description="DNA2/NAM7 helicase helicase" evidence="7">
    <location>
        <begin position="296"/>
        <end position="563"/>
    </location>
</feature>
<dbReference type="CDD" id="cd18808">
    <property type="entry name" value="SF1_C_Upf1"/>
    <property type="match status" value="1"/>
</dbReference>
<sequence length="1138" mass="126191">MQPSQLKPLLVFQDVEEFARRHKAGTEAEFDATQKLVDEVNKQENKFQAWVLSQTRQTPKRSEYIIVVHPGPDGERKVPQQGESAKLRVVFGDNSLTKFWEARRIDVPLALSTSVQYPEKLVAFEVTVCIAETHEGLRPLTNTPAGREKPNKGEDSTTESNGAPSISGVSDSASINGSGKASSDGSDSGIGDCNTHPADPSEDIGELILTNDNAVRVNFLLSASEATKNAELHALEQLCGRITNASELQIKAFQYFVLLRDAEFNVDLHEEIPHLKGAMEDPSWANSALGKKFALLNPQQQDAYLNGFRKLLCGICILPGGPGAGKTHFNLFTIAMAQSQPLPRPIMVRGRPEKRCAKVLFLVDMNSPVDDVANRMVDLCRDIGVKKSIIRMKGWASEVKTSDRLNAAEDAVSGDGMDVDFTNRFLQARNLMSLGSDSTRSCRAPSLDEAAWQRYDELKETEYKSLAQYLDVDLWEEGQVIPQRFRTLVYDLYRDTLDAADFIATTPVAASNHFNGMFKPDLVYFDEAPHARELTNLIAIANFEPLAWVFCGDHRQTVPYVGSTTSDCENIYRGQMKISMMERAAFANVIRYELLMNHRAFGGLEQLASSLWYRGRMVSGNDERKSSSLGHIQNYLERFMGGRACTIPRLLVHLKNCGPEGRDGTSAWNPTHASWVMARVRELLTDPEFKHAQRNQPGTILIISPYKKAFKEYKNEIKKLPHWAQQRVETRTVDVVQGHEADFVFLDLVKDKSTEFLDNPNRLCVAVTRARLGEIIMMHPNMVHSATFKRNSKELRAIYRYCQEAGQVVHIDPELAVPPICGDQSMVPGPVAESSSAITDTISDSASNISRSAPPRAPVSHRGQELKSVFPQASTDTAVASLAHDASKKPIIQEAAQIDDGEAWWHSVINGPAMYPAVCPDREVKTEETTPLSPTKVEKKLSEHIEEVVCIRAEKEAHKEAEEDSAVKYAEDPSVASSLAMSVTPCTVGTERAQEAAQIDDGEAWWNSVMNGPATKLTVGPSQGTKKESTSLSSTMVEKKVSEDVGEVTRKKAEEAARKKSEEVARKNNEEGARKKKMEEGARKETEEDVRKKIEEDARKQAEEEMQKKGAEEVCKKVEKPPVGSALAMLGAMFARNA</sequence>
<organism evidence="9 10">
    <name type="scientific">Chaetomidium leptoderma</name>
    <dbReference type="NCBI Taxonomy" id="669021"/>
    <lineage>
        <taxon>Eukaryota</taxon>
        <taxon>Fungi</taxon>
        <taxon>Dikarya</taxon>
        <taxon>Ascomycota</taxon>
        <taxon>Pezizomycotina</taxon>
        <taxon>Sordariomycetes</taxon>
        <taxon>Sordariomycetidae</taxon>
        <taxon>Sordariales</taxon>
        <taxon>Chaetomiaceae</taxon>
        <taxon>Chaetomidium</taxon>
    </lineage>
</organism>
<dbReference type="Pfam" id="PF13087">
    <property type="entry name" value="AAA_12"/>
    <property type="match status" value="1"/>
</dbReference>
<evidence type="ECO:0000256" key="2">
    <source>
        <dbReference type="ARBA" id="ARBA00022741"/>
    </source>
</evidence>
<dbReference type="InterPro" id="IPR041679">
    <property type="entry name" value="DNA2/NAM7-like_C"/>
</dbReference>
<reference evidence="9" key="1">
    <citation type="journal article" date="2023" name="Mol. Phylogenet. Evol.">
        <title>Genome-scale phylogeny and comparative genomics of the fungal order Sordariales.</title>
        <authorList>
            <person name="Hensen N."/>
            <person name="Bonometti L."/>
            <person name="Westerberg I."/>
            <person name="Brannstrom I.O."/>
            <person name="Guillou S."/>
            <person name="Cros-Aarteil S."/>
            <person name="Calhoun S."/>
            <person name="Haridas S."/>
            <person name="Kuo A."/>
            <person name="Mondo S."/>
            <person name="Pangilinan J."/>
            <person name="Riley R."/>
            <person name="LaButti K."/>
            <person name="Andreopoulos B."/>
            <person name="Lipzen A."/>
            <person name="Chen C."/>
            <person name="Yan M."/>
            <person name="Daum C."/>
            <person name="Ng V."/>
            <person name="Clum A."/>
            <person name="Steindorff A."/>
            <person name="Ohm R.A."/>
            <person name="Martin F."/>
            <person name="Silar P."/>
            <person name="Natvig D.O."/>
            <person name="Lalanne C."/>
            <person name="Gautier V."/>
            <person name="Ament-Velasquez S.L."/>
            <person name="Kruys A."/>
            <person name="Hutchinson M.I."/>
            <person name="Powell A.J."/>
            <person name="Barry K."/>
            <person name="Miller A.N."/>
            <person name="Grigoriev I.V."/>
            <person name="Debuchy R."/>
            <person name="Gladieux P."/>
            <person name="Hiltunen Thoren M."/>
            <person name="Johannesson H."/>
        </authorList>
    </citation>
    <scope>NUCLEOTIDE SEQUENCE</scope>
    <source>
        <strain evidence="9">CBS 538.74</strain>
    </source>
</reference>
<evidence type="ECO:0000256" key="5">
    <source>
        <dbReference type="ARBA" id="ARBA00022840"/>
    </source>
</evidence>
<dbReference type="SUPFAM" id="SSF52540">
    <property type="entry name" value="P-loop containing nucleoside triphosphate hydrolases"/>
    <property type="match status" value="1"/>
</dbReference>
<dbReference type="PANTHER" id="PTHR43788:SF8">
    <property type="entry name" value="DNA-BINDING PROTEIN SMUBP-2"/>
    <property type="match status" value="1"/>
</dbReference>
<keyword evidence="4" id="KW-0347">Helicase</keyword>
<protein>
    <submittedName>
        <fullName evidence="9">P-loop containing nucleoside triphosphate hydrolase protein</fullName>
    </submittedName>
</protein>
<feature type="compositionally biased region" description="Basic and acidic residues" evidence="6">
    <location>
        <begin position="146"/>
        <end position="155"/>
    </location>
</feature>
<feature type="compositionally biased region" description="Polar residues" evidence="6">
    <location>
        <begin position="158"/>
        <end position="176"/>
    </location>
</feature>
<evidence type="ECO:0000256" key="3">
    <source>
        <dbReference type="ARBA" id="ARBA00022801"/>
    </source>
</evidence>
<dbReference type="CDD" id="cd22249">
    <property type="entry name" value="UDM1_RNF168_RNF169-like"/>
    <property type="match status" value="1"/>
</dbReference>
<feature type="region of interest" description="Disordered" evidence="6">
    <location>
        <begin position="1014"/>
        <end position="1119"/>
    </location>
</feature>
<feature type="domain" description="DNA2/NAM7 helicase-like C-terminal" evidence="8">
    <location>
        <begin position="577"/>
        <end position="777"/>
    </location>
</feature>
<feature type="compositionally biased region" description="Low complexity" evidence="6">
    <location>
        <begin position="177"/>
        <end position="192"/>
    </location>
</feature>
<dbReference type="InterPro" id="IPR041677">
    <property type="entry name" value="DNA2/NAM7_AAA_11"/>
</dbReference>
<gene>
    <name evidence="9" type="ORF">C8A00DRAFT_34309</name>
</gene>
<feature type="compositionally biased region" description="Polar residues" evidence="6">
    <location>
        <begin position="1020"/>
        <end position="1036"/>
    </location>
</feature>